<feature type="region of interest" description="Disordered" evidence="1">
    <location>
        <begin position="462"/>
        <end position="577"/>
    </location>
</feature>
<dbReference type="EMBL" id="WJBU01000014">
    <property type="protein sequence ID" value="MRD48579.1"/>
    <property type="molecule type" value="Genomic_DNA"/>
</dbReference>
<feature type="region of interest" description="Disordered" evidence="1">
    <location>
        <begin position="216"/>
        <end position="420"/>
    </location>
</feature>
<protein>
    <submittedName>
        <fullName evidence="2">DUF1631 family protein</fullName>
    </submittedName>
</protein>
<gene>
    <name evidence="2" type="ORF">GHT07_14925</name>
</gene>
<evidence type="ECO:0000313" key="2">
    <source>
        <dbReference type="EMBL" id="MRD48579.1"/>
    </source>
</evidence>
<dbReference type="PRINTS" id="PR01228">
    <property type="entry name" value="EGGSHELL"/>
</dbReference>
<reference evidence="2 3" key="1">
    <citation type="submission" date="2019-11" db="EMBL/GenBank/DDBJ databases">
        <title>Caenimonas koreensis gen. nov., sp. nov., isolated from activated sludge.</title>
        <authorList>
            <person name="Seung H.R."/>
        </authorList>
    </citation>
    <scope>NUCLEOTIDE SEQUENCE [LARGE SCALE GENOMIC DNA]</scope>
    <source>
        <strain evidence="2 3">EMB320</strain>
    </source>
</reference>
<name>A0A844BAG6_9BURK</name>
<proteinExistence type="predicted"/>
<sequence>MSETPLPRETAARLARQAREHFVAQAQAVIAPMGQAVRARLAELAESAGGSREMYERRDALMDYDKKGGAWQKGLLAAWKKALVPPTATGRVRLDQISLELIGDDVVENKIISGRMALSIQEKTAMEVNELKARMQFLEGPEEPASTDILRPEALSQLVIEQWTGAGLTREVWSLVQDVVQKQLAAKIPEAYVSTNEFLISQDVLRDIDLNARVRRAASSPTQRKPPAAPPVGGTGSGGGGGGPGGGIGNQEPGQGGFQSSGHGGFQGSGGGGPGGAGGPGGGPGGGYGQPGYGQPGSGGQPGPGGYGAPGGQAGYGNQGNFGGQGGYGGQGGAGQPGYGGAGQAGPGGAGGSGGFGGPGGYGPGAQGGPGGQGGGYYGQDGGYPNQGAYGDPGSAGYGGQGGQGGSGGPGSSGGAAGGGGYSGPAAPGSYGGAGSSRGGGAGGGGAAGGGAGGGYGPAGGYPSPGGGGDSGYAPQGGPGPGGWTQGGGSQGGGGYAGGQGGGQAGGYPPGGPGYGAGGRAQQPRGPDAVSGGYARGGAAMPSSPDYQGSVHTGRAGMDSRQGGGVSEETRMMTTSPPLARARARATGVLGQLKRLLTEKVIGFDGPAPTRPSPALAEALQHHHVQATQQHSTQMAASGTATAHEIIIYDDADVQEVAVDLRKRTGELKKKANTQTEKATIEIVALMFQSILAEERIPPAIRVWFARLQMPVLRVAIAEPEFFGSLEHPARQLIDRMGSCVMGFNAATIGGSTLEVEIKRVVQVIEQYPETGRRVFQLVYDEFQKFLSRFLTEGGPTQKLVSVAQQVEQKETLVIQYTIELRAMLKDMPMRDEIREFLFKTWAEVLAVSAVKNGPQHADTLALKSSASDLVWAASAKPNRAERARVIQELPKLLLRLRQGMTLIGIIGADQEAHIKAIGDTLADAFLSKTESIPQAQIDAMAKRLANLEDFVADDPNTDLPLDSETIEMMLGIDASMIEVVADGGSRPSAGMLSWAQELQQGNWFSLDHNGATTSVQYVWRSERKQLHLFAAPGGRSYLIQLRRLAAYLQAGLLLPAEEETLTVRATRDALAKLDANPERLLQ</sequence>
<evidence type="ECO:0000313" key="3">
    <source>
        <dbReference type="Proteomes" id="UP000487350"/>
    </source>
</evidence>
<dbReference type="AlphaFoldDB" id="A0A844BAG6"/>
<dbReference type="InterPro" id="IPR012434">
    <property type="entry name" value="DUF1631"/>
</dbReference>
<keyword evidence="3" id="KW-1185">Reference proteome</keyword>
<feature type="compositionally biased region" description="Gly residues" evidence="1">
    <location>
        <begin position="462"/>
        <end position="519"/>
    </location>
</feature>
<dbReference type="Pfam" id="PF07793">
    <property type="entry name" value="DUF1631"/>
    <property type="match status" value="2"/>
</dbReference>
<feature type="compositionally biased region" description="Gly residues" evidence="1">
    <location>
        <begin position="233"/>
        <end position="382"/>
    </location>
</feature>
<comment type="caution">
    <text evidence="2">The sequence shown here is derived from an EMBL/GenBank/DDBJ whole genome shotgun (WGS) entry which is preliminary data.</text>
</comment>
<dbReference type="Proteomes" id="UP000487350">
    <property type="component" value="Unassembled WGS sequence"/>
</dbReference>
<organism evidence="2 3">
    <name type="scientific">Caenimonas koreensis DSM 17982</name>
    <dbReference type="NCBI Taxonomy" id="1121255"/>
    <lineage>
        <taxon>Bacteria</taxon>
        <taxon>Pseudomonadati</taxon>
        <taxon>Pseudomonadota</taxon>
        <taxon>Betaproteobacteria</taxon>
        <taxon>Burkholderiales</taxon>
        <taxon>Comamonadaceae</taxon>
        <taxon>Caenimonas</taxon>
    </lineage>
</organism>
<feature type="compositionally biased region" description="Low complexity" evidence="1">
    <location>
        <begin position="383"/>
        <end position="393"/>
    </location>
</feature>
<feature type="compositionally biased region" description="Gly residues" evidence="1">
    <location>
        <begin position="394"/>
        <end position="420"/>
    </location>
</feature>
<dbReference type="OrthoDB" id="6188167at2"/>
<accession>A0A844BAG6</accession>
<evidence type="ECO:0000256" key="1">
    <source>
        <dbReference type="SAM" id="MobiDB-lite"/>
    </source>
</evidence>